<evidence type="ECO:0000313" key="4">
    <source>
        <dbReference type="Proteomes" id="UP000515158"/>
    </source>
</evidence>
<dbReference type="PROSITE" id="PS50966">
    <property type="entry name" value="ZF_SWIM"/>
    <property type="match status" value="1"/>
</dbReference>
<evidence type="ECO:0000259" key="3">
    <source>
        <dbReference type="PROSITE" id="PS50966"/>
    </source>
</evidence>
<proteinExistence type="predicted"/>
<evidence type="ECO:0000313" key="6">
    <source>
        <dbReference type="RefSeq" id="XP_034233416.1"/>
    </source>
</evidence>
<sequence>MEDQEIDVEENVQEPDVEENTSAPLPIVGQSFDSWTDAERCLNSYAKKNCFQWTTDTSTSIKNENKKLTGRGETVLYNEALVHKNIVLTCVSGGKKRINQGTGQRNFQATWKVDCPVMVHLIANKTALVVKKIITQHNHTCDQAYFKALPKTRRSNLNDDKATSTAKLLFKGGVKPSVVRSVLRDMGCGEVTQRDLANLRAKFKREGRKGKTPEELLCDTLQELLDTDPEAHIRVGRNEDNELEFLFIQTSGMRKTMQEFGTVLLMDHTYKINSRRMPVSVFMTMDGHGDGRPVGYAFIANERSETIANVLQSFKTSIGAECASKIKTVIIDKDYSEAKAIKNVLPDANIQLCDFHVSRTFKTRAKKEDPKVLVLINSLRYCSSEEFPGIVAELENIASEEFFDKFKKDWLNCKLAWCFRDKQKSLNLGNNTNNRLENHNSKIKMMLNQDNELHEAIQNLIKMVKNKEDDVFFRNTVESAKQHYCTKNSDPVVNTILNDMTKFSAKLMIWELQQTVTEAEMAKLKPSTKDCQCTHWCSFNLPCRHIFHQRRLADCQLYCKDEINPMWLQGYESRSEDTTPHSQNISTVVVPSKMMPHNAKDRYTHSMTLLRKIGNLMSESGERQYAERYSFLENVFELWASGKETVALEIMQAHDTNLLLQTTENHACQENAENAENNLSGETVGPENAFGFEATELNSNEERVAPINDLFQQIAEHSNTSSINIVHTSAQIHGKPDNNLPQKNVTAIKAHKATELYSNEERVAPINDLFQRIAERRNASSINMVHTSAQIHGKPDNNLPQKNVTATKVHRAVAQDLDSITPADGSDCGNDSRRESARTRIENFKSVFMEPVNQSSSQQNPSKNALMSYDGECINHSSSQTFVPIPQVKMCWCKLSCKRAVAGPSHKMAGRSFWVCPLGKCGFRTLAPKVTEDSSVKVAEDNNANNDKSTPNTLEIPIDYEVDSGTESLAMLVSLINSQSWNDCEFDECDQNAAVAELEQSENNTENSTAHETNHEEMSDNSQILDYNAVSEINTKNLSQAQMDISQAIAGVKLPLAIKHRGRPEGLGKTVWDWPKGKKGPILKKPSAARLISSVPQNEEEDRKKKGLLISDLDVKQFDEEGNVWTVRSQGKKTKGSTYKVSKDGNGLWVCECEDHKRRHITCKHIYKIMAFVKKTSSSTTVSLTLSSHTGNQCMFIFALASWSQCSMQSQK</sequence>
<dbReference type="InterPro" id="IPR052579">
    <property type="entry name" value="Zinc_finger_SWIM"/>
</dbReference>
<evidence type="ECO:0000256" key="1">
    <source>
        <dbReference type="PROSITE-ProRule" id="PRU00325"/>
    </source>
</evidence>
<evidence type="ECO:0000256" key="2">
    <source>
        <dbReference type="SAM" id="MobiDB-lite"/>
    </source>
</evidence>
<dbReference type="InterPro" id="IPR048324">
    <property type="entry name" value="ZSWIM1-3_RNaseH-like"/>
</dbReference>
<feature type="compositionally biased region" description="Polar residues" evidence="2">
    <location>
        <begin position="1001"/>
        <end position="1011"/>
    </location>
</feature>
<feature type="region of interest" description="Disordered" evidence="2">
    <location>
        <begin position="999"/>
        <end position="1020"/>
    </location>
</feature>
<dbReference type="RefSeq" id="XP_034233416.1">
    <property type="nucleotide sequence ID" value="XM_034377525.1"/>
</dbReference>
<gene>
    <name evidence="5 6 7 8" type="primary">LOC117640701</name>
</gene>
<feature type="compositionally biased region" description="Acidic residues" evidence="2">
    <location>
        <begin position="1"/>
        <end position="19"/>
    </location>
</feature>
<dbReference type="RefSeq" id="XP_034233425.1">
    <property type="nucleotide sequence ID" value="XM_034377534.1"/>
</dbReference>
<dbReference type="Pfam" id="PF21056">
    <property type="entry name" value="ZSWIM1-3_RNaseH-like"/>
    <property type="match status" value="1"/>
</dbReference>
<dbReference type="GeneID" id="117640701"/>
<keyword evidence="1" id="KW-0863">Zinc-finger</keyword>
<dbReference type="RefSeq" id="XP_034233434.1">
    <property type="nucleotide sequence ID" value="XM_034377543.1"/>
</dbReference>
<dbReference type="Proteomes" id="UP000515158">
    <property type="component" value="Unplaced"/>
</dbReference>
<keyword evidence="1" id="KW-0479">Metal-binding</keyword>
<dbReference type="Pfam" id="PF21599">
    <property type="entry name" value="ZSWIM3_N"/>
    <property type="match status" value="1"/>
</dbReference>
<feature type="region of interest" description="Disordered" evidence="2">
    <location>
        <begin position="1"/>
        <end position="25"/>
    </location>
</feature>
<name>A0A6P8ZID4_THRPL</name>
<dbReference type="KEGG" id="tpal:117640701"/>
<protein>
    <submittedName>
        <fullName evidence="5 6">Uncharacterized protein LOC117640701 isoform X1</fullName>
    </submittedName>
</protein>
<dbReference type="OrthoDB" id="123417at2759"/>
<dbReference type="GO" id="GO:0008270">
    <property type="term" value="F:zinc ion binding"/>
    <property type="evidence" value="ECO:0007669"/>
    <property type="project" value="UniProtKB-KW"/>
</dbReference>
<reference evidence="5 6" key="1">
    <citation type="submission" date="2025-04" db="UniProtKB">
        <authorList>
            <consortium name="RefSeq"/>
        </authorList>
    </citation>
    <scope>IDENTIFICATION</scope>
    <source>
        <tissue evidence="5 6">Total insect</tissue>
    </source>
</reference>
<keyword evidence="1" id="KW-0862">Zinc</keyword>
<dbReference type="InterPro" id="IPR007527">
    <property type="entry name" value="Znf_SWIM"/>
</dbReference>
<dbReference type="PANTHER" id="PTHR31569">
    <property type="entry name" value="SWIM-TYPE DOMAIN-CONTAINING PROTEIN"/>
    <property type="match status" value="1"/>
</dbReference>
<dbReference type="RefSeq" id="XP_034233409.1">
    <property type="nucleotide sequence ID" value="XM_034377518.1"/>
</dbReference>
<organism evidence="5">
    <name type="scientific">Thrips palmi</name>
    <name type="common">Melon thrips</name>
    <dbReference type="NCBI Taxonomy" id="161013"/>
    <lineage>
        <taxon>Eukaryota</taxon>
        <taxon>Metazoa</taxon>
        <taxon>Ecdysozoa</taxon>
        <taxon>Arthropoda</taxon>
        <taxon>Hexapoda</taxon>
        <taxon>Insecta</taxon>
        <taxon>Pterygota</taxon>
        <taxon>Neoptera</taxon>
        <taxon>Paraneoptera</taxon>
        <taxon>Thysanoptera</taxon>
        <taxon>Terebrantia</taxon>
        <taxon>Thripoidea</taxon>
        <taxon>Thripidae</taxon>
        <taxon>Thrips</taxon>
    </lineage>
</organism>
<keyword evidence="4" id="KW-1185">Reference proteome</keyword>
<accession>A0A6P8ZID4</accession>
<evidence type="ECO:0000313" key="7">
    <source>
        <dbReference type="RefSeq" id="XP_034233425.1"/>
    </source>
</evidence>
<dbReference type="AlphaFoldDB" id="A0A6P8ZID4"/>
<evidence type="ECO:0000313" key="5">
    <source>
        <dbReference type="RefSeq" id="XP_034233409.1"/>
    </source>
</evidence>
<dbReference type="InterPro" id="IPR048325">
    <property type="entry name" value="ZSWIM3_N"/>
</dbReference>
<feature type="domain" description="SWIM-type" evidence="3">
    <location>
        <begin position="1139"/>
        <end position="1174"/>
    </location>
</feature>
<evidence type="ECO:0000313" key="8">
    <source>
        <dbReference type="RefSeq" id="XP_034233434.1"/>
    </source>
</evidence>
<dbReference type="PANTHER" id="PTHR31569:SF4">
    <property type="entry name" value="SWIM-TYPE DOMAIN-CONTAINING PROTEIN"/>
    <property type="match status" value="1"/>
</dbReference>